<feature type="region of interest" description="Disordered" evidence="1">
    <location>
        <begin position="1"/>
        <end position="26"/>
    </location>
</feature>
<evidence type="ECO:0000256" key="1">
    <source>
        <dbReference type="SAM" id="MobiDB-lite"/>
    </source>
</evidence>
<organism evidence="2 3">
    <name type="scientific">Tenebrio molitor</name>
    <name type="common">Yellow mealworm beetle</name>
    <dbReference type="NCBI Taxonomy" id="7067"/>
    <lineage>
        <taxon>Eukaryota</taxon>
        <taxon>Metazoa</taxon>
        <taxon>Ecdysozoa</taxon>
        <taxon>Arthropoda</taxon>
        <taxon>Hexapoda</taxon>
        <taxon>Insecta</taxon>
        <taxon>Pterygota</taxon>
        <taxon>Neoptera</taxon>
        <taxon>Endopterygota</taxon>
        <taxon>Coleoptera</taxon>
        <taxon>Polyphaga</taxon>
        <taxon>Cucujiformia</taxon>
        <taxon>Tenebrionidae</taxon>
        <taxon>Tenebrio</taxon>
    </lineage>
</organism>
<protein>
    <submittedName>
        <fullName evidence="2">Uncharacterized protein</fullName>
    </submittedName>
</protein>
<gene>
    <name evidence="2" type="ORF">GEV33_005363</name>
</gene>
<accession>A0A8J6HPT2</accession>
<keyword evidence="3" id="KW-1185">Reference proteome</keyword>
<comment type="caution">
    <text evidence="2">The sequence shown here is derived from an EMBL/GenBank/DDBJ whole genome shotgun (WGS) entry which is preliminary data.</text>
</comment>
<sequence>MGKAEQANENVPGLSPQTEASENSCPDTGVIYPISSIICTGRGKRTGSGVFIKLRWFSGGARTPSSGSRRTGVCVGQSVAQSSLQQVCSIRGENPITKFNFRRTLPETRLVIETREERGPGPSSGRDAFQIQGVNGGRRPPPTEDIRNTSSLTAHSPDYGFASSPPGVREATNTLVTAIQNTPAAPPPDPAIAKVLLHWLQQTRLQLLNNLYFMEYCGPIDQYLVKKKMTKEFAKNDRKPQVKCNKAFTPKNENFTSWKRAREPSQITSTVFLVNKSLHCLKQLRPVLRTVPRVLFLLSTPTKTPNNYTLAPLPAFAFFNLLQFIASFKPNNSKTTEPAEKPARLIETTPAQRNHLHLSENFSCPGTSAIRASNYKKRIGRPCHPIERVRVNTLTSSRRPSRPPAEIIFAAPEPSGKSCASGSATVLAPGILMGVVPVHRGQLFIRLEPEGERNGARDN</sequence>
<feature type="compositionally biased region" description="Polar residues" evidence="1">
    <location>
        <begin position="15"/>
        <end position="26"/>
    </location>
</feature>
<reference evidence="2" key="1">
    <citation type="journal article" date="2020" name="J Insects Food Feed">
        <title>The yellow mealworm (Tenebrio molitor) genome: a resource for the emerging insects as food and feed industry.</title>
        <authorList>
            <person name="Eriksson T."/>
            <person name="Andere A."/>
            <person name="Kelstrup H."/>
            <person name="Emery V."/>
            <person name="Picard C."/>
        </authorList>
    </citation>
    <scope>NUCLEOTIDE SEQUENCE</scope>
    <source>
        <strain evidence="2">Stoneville</strain>
        <tissue evidence="2">Whole head</tissue>
    </source>
</reference>
<feature type="region of interest" description="Disordered" evidence="1">
    <location>
        <begin position="115"/>
        <end position="145"/>
    </location>
</feature>
<proteinExistence type="predicted"/>
<dbReference type="Proteomes" id="UP000719412">
    <property type="component" value="Unassembled WGS sequence"/>
</dbReference>
<name>A0A8J6HPT2_TENMO</name>
<dbReference type="EMBL" id="JABDTM020019504">
    <property type="protein sequence ID" value="KAH0817428.1"/>
    <property type="molecule type" value="Genomic_DNA"/>
</dbReference>
<evidence type="ECO:0000313" key="2">
    <source>
        <dbReference type="EMBL" id="KAH0817428.1"/>
    </source>
</evidence>
<evidence type="ECO:0000313" key="3">
    <source>
        <dbReference type="Proteomes" id="UP000719412"/>
    </source>
</evidence>
<dbReference type="AlphaFoldDB" id="A0A8J6HPT2"/>
<reference evidence="2" key="2">
    <citation type="submission" date="2021-08" db="EMBL/GenBank/DDBJ databases">
        <authorList>
            <person name="Eriksson T."/>
        </authorList>
    </citation>
    <scope>NUCLEOTIDE SEQUENCE</scope>
    <source>
        <strain evidence="2">Stoneville</strain>
        <tissue evidence="2">Whole head</tissue>
    </source>
</reference>